<dbReference type="InterPro" id="IPR030182">
    <property type="entry name" value="PUP_plant"/>
</dbReference>
<feature type="transmembrane region" description="Helical" evidence="6">
    <location>
        <begin position="335"/>
        <end position="353"/>
    </location>
</feature>
<organism evidence="7 8">
    <name type="scientific">Marchantia polymorpha subsp. ruderalis</name>
    <dbReference type="NCBI Taxonomy" id="1480154"/>
    <lineage>
        <taxon>Eukaryota</taxon>
        <taxon>Viridiplantae</taxon>
        <taxon>Streptophyta</taxon>
        <taxon>Embryophyta</taxon>
        <taxon>Marchantiophyta</taxon>
        <taxon>Marchantiopsida</taxon>
        <taxon>Marchantiidae</taxon>
        <taxon>Marchantiales</taxon>
        <taxon>Marchantiaceae</taxon>
        <taxon>Marchantia</taxon>
    </lineage>
</organism>
<reference evidence="7" key="1">
    <citation type="submission" date="2016-03" db="EMBL/GenBank/DDBJ databases">
        <title>Mechanisms controlling the formation of the plant cell surface in tip-growing cells are functionally conserved among land plants.</title>
        <authorList>
            <person name="Honkanen S."/>
            <person name="Jones V.A."/>
            <person name="Morieri G."/>
            <person name="Champion C."/>
            <person name="Hetherington A.J."/>
            <person name="Kelly S."/>
            <person name="Saint-Marcoux D."/>
            <person name="Proust H."/>
            <person name="Prescott H."/>
            <person name="Dolan L."/>
        </authorList>
    </citation>
    <scope>NUCLEOTIDE SEQUENCE [LARGE SCALE GENOMIC DNA]</scope>
    <source>
        <tissue evidence="7">Whole gametophyte</tissue>
    </source>
</reference>
<evidence type="ECO:0000313" key="8">
    <source>
        <dbReference type="Proteomes" id="UP000077202"/>
    </source>
</evidence>
<comment type="similarity">
    <text evidence="1 6">Belongs to the purine permeases (TC 2.A.7.14) family.</text>
</comment>
<dbReference type="GO" id="GO:0016020">
    <property type="term" value="C:membrane"/>
    <property type="evidence" value="ECO:0007669"/>
    <property type="project" value="UniProtKB-SubCell"/>
</dbReference>
<feature type="transmembrane region" description="Helical" evidence="6">
    <location>
        <begin position="42"/>
        <end position="59"/>
    </location>
</feature>
<dbReference type="GO" id="GO:0015211">
    <property type="term" value="F:purine nucleoside transmembrane transporter activity"/>
    <property type="evidence" value="ECO:0007669"/>
    <property type="project" value="UniProtKB-UniRule"/>
</dbReference>
<dbReference type="SUPFAM" id="SSF103481">
    <property type="entry name" value="Multidrug resistance efflux transporter EmrE"/>
    <property type="match status" value="1"/>
</dbReference>
<dbReference type="Proteomes" id="UP000077202">
    <property type="component" value="Unassembled WGS sequence"/>
</dbReference>
<feature type="transmembrane region" description="Helical" evidence="6">
    <location>
        <begin position="169"/>
        <end position="186"/>
    </location>
</feature>
<comment type="caution">
    <text evidence="6">Lacks conserved residue(s) required for the propagation of feature annotation.</text>
</comment>
<feature type="transmembrane region" description="Helical" evidence="6">
    <location>
        <begin position="79"/>
        <end position="101"/>
    </location>
</feature>
<evidence type="ECO:0000256" key="5">
    <source>
        <dbReference type="ARBA" id="ARBA00023136"/>
    </source>
</evidence>
<keyword evidence="5 6" id="KW-0472">Membrane</keyword>
<dbReference type="EMBL" id="LVLJ01000416">
    <property type="protein sequence ID" value="OAE34318.1"/>
    <property type="molecule type" value="Genomic_DNA"/>
</dbReference>
<dbReference type="GO" id="GO:0005345">
    <property type="term" value="F:purine nucleobase transmembrane transporter activity"/>
    <property type="evidence" value="ECO:0007669"/>
    <property type="project" value="UniProtKB-UniRule"/>
</dbReference>
<evidence type="ECO:0000313" key="7">
    <source>
        <dbReference type="EMBL" id="OAE34318.1"/>
    </source>
</evidence>
<keyword evidence="3 6" id="KW-0812">Transmembrane</keyword>
<keyword evidence="8" id="KW-1185">Reference proteome</keyword>
<evidence type="ECO:0000256" key="2">
    <source>
        <dbReference type="ARBA" id="ARBA00022448"/>
    </source>
</evidence>
<feature type="transmembrane region" description="Helical" evidence="6">
    <location>
        <begin position="206"/>
        <end position="226"/>
    </location>
</feature>
<evidence type="ECO:0000256" key="1">
    <source>
        <dbReference type="ARBA" id="ARBA00006213"/>
    </source>
</evidence>
<feature type="transmembrane region" description="Helical" evidence="6">
    <location>
        <begin position="140"/>
        <end position="162"/>
    </location>
</feature>
<feature type="transmembrane region" description="Helical" evidence="6">
    <location>
        <begin position="280"/>
        <end position="305"/>
    </location>
</feature>
<name>A0A176WMG0_MARPO</name>
<protein>
    <recommendedName>
        <fullName evidence="6">Probable purine permease</fullName>
    </recommendedName>
</protein>
<proteinExistence type="inferred from homology"/>
<dbReference type="Pfam" id="PF16913">
    <property type="entry name" value="PUNUT"/>
    <property type="match status" value="1"/>
</dbReference>
<comment type="subcellular location">
    <subcellularLocation>
        <location evidence="6">Membrane</location>
        <topology evidence="6">Multi-pass membrane protein</topology>
    </subcellularLocation>
</comment>
<dbReference type="AlphaFoldDB" id="A0A176WMG0"/>
<dbReference type="InterPro" id="IPR037185">
    <property type="entry name" value="EmrE-like"/>
</dbReference>
<evidence type="ECO:0000256" key="6">
    <source>
        <dbReference type="RuleBase" id="RU368015"/>
    </source>
</evidence>
<keyword evidence="4 6" id="KW-1133">Transmembrane helix</keyword>
<evidence type="ECO:0000256" key="3">
    <source>
        <dbReference type="ARBA" id="ARBA00022692"/>
    </source>
</evidence>
<sequence length="415" mass="44989">MDSEEKAFGMSSAAPERALSGREEKAMGLALRWQNFYKSKTMSYWTLLFLSLFAMMTAFPASSILTRLYFTNGATSKWIISWLAAAGWPISAALLLAYCVMEGEHPSPLRWDLTLAYAVLGFLSAADNVMYAYAYAYLPASTAALLASTSLCFTAILAYFMVGQKYNASIVNAVGIMTTAAVLLGLDQGSDRPFGVSSGQYTLGFILDICASALHGLIFNLSELLFIKILGRRTFRFVLEAQTATGIFATIFTTIAVVIAGDFQKIHTEAQNFKDGPGAYYQVFAWSAVSFQLGVLGSVGCLFLANTLLAGVLNAARVPATTVVAVIVFNDAMGGIKITAVILTVWSLASYTWGSRNLKVEEEEKVPILASPDASRGRMLQPMETSRLLRRISISKLDSLEEPDVPTSEENVVTS</sequence>
<comment type="caution">
    <text evidence="7">The sequence shown here is derived from an EMBL/GenBank/DDBJ whole genome shotgun (WGS) entry which is preliminary data.</text>
</comment>
<evidence type="ECO:0000256" key="4">
    <source>
        <dbReference type="ARBA" id="ARBA00022989"/>
    </source>
</evidence>
<dbReference type="PANTHER" id="PTHR31376:SF10">
    <property type="entry name" value="PURINE PERMEASE 5-RELATED"/>
    <property type="match status" value="1"/>
</dbReference>
<accession>A0A176WMG0</accession>
<feature type="transmembrane region" description="Helical" evidence="6">
    <location>
        <begin position="113"/>
        <end position="134"/>
    </location>
</feature>
<dbReference type="PANTHER" id="PTHR31376">
    <property type="entry name" value="OS09G0467300 PROTEIN-RELATED"/>
    <property type="match status" value="1"/>
</dbReference>
<keyword evidence="2 6" id="KW-0813">Transport</keyword>
<feature type="transmembrane region" description="Helical" evidence="6">
    <location>
        <begin position="238"/>
        <end position="260"/>
    </location>
</feature>
<gene>
    <name evidence="7" type="ORF">AXG93_1054s1020</name>
</gene>